<comment type="caution">
    <text evidence="4">The sequence shown here is derived from an EMBL/GenBank/DDBJ whole genome shotgun (WGS) entry which is preliminary data.</text>
</comment>
<sequence>MSSSEAEQRPGRAVKAEATRNALLDAAERLFAEQGVVAVSNRQISEAAGQG</sequence>
<accession>A0A0B2APE0</accession>
<dbReference type="RefSeq" id="WP_043119356.1">
    <property type="nucleotide sequence ID" value="NZ_JTDL01000011.1"/>
</dbReference>
<gene>
    <name evidence="4" type="ORF">LK10_00765</name>
</gene>
<dbReference type="InterPro" id="IPR009057">
    <property type="entry name" value="Homeodomain-like_sf"/>
</dbReference>
<evidence type="ECO:0000256" key="2">
    <source>
        <dbReference type="PROSITE-ProRule" id="PRU00335"/>
    </source>
</evidence>
<dbReference type="Proteomes" id="UP000030982">
    <property type="component" value="Unassembled WGS sequence"/>
</dbReference>
<evidence type="ECO:0000256" key="1">
    <source>
        <dbReference type="ARBA" id="ARBA00023125"/>
    </source>
</evidence>
<dbReference type="AlphaFoldDB" id="A0A0B2APE0"/>
<dbReference type="STRING" id="1338436.LK10_00765"/>
<evidence type="ECO:0000313" key="4">
    <source>
        <dbReference type="EMBL" id="KHL05512.1"/>
    </source>
</evidence>
<feature type="non-terminal residue" evidence="4">
    <location>
        <position position="51"/>
    </location>
</feature>
<keyword evidence="5" id="KW-1185">Reference proteome</keyword>
<dbReference type="OrthoDB" id="2356263at2"/>
<dbReference type="GO" id="GO:0003677">
    <property type="term" value="F:DNA binding"/>
    <property type="evidence" value="ECO:0007669"/>
    <property type="project" value="UniProtKB-UniRule"/>
</dbReference>
<dbReference type="Gene3D" id="1.10.10.60">
    <property type="entry name" value="Homeodomain-like"/>
    <property type="match status" value="1"/>
</dbReference>
<dbReference type="Pfam" id="PF00440">
    <property type="entry name" value="TetR_N"/>
    <property type="match status" value="1"/>
</dbReference>
<name>A0A0B2APE0_9MICC</name>
<dbReference type="PROSITE" id="PS50977">
    <property type="entry name" value="HTH_TETR_2"/>
    <property type="match status" value="1"/>
</dbReference>
<dbReference type="SUPFAM" id="SSF46689">
    <property type="entry name" value="Homeodomain-like"/>
    <property type="match status" value="1"/>
</dbReference>
<feature type="domain" description="HTH tetR-type" evidence="3">
    <location>
        <begin position="17"/>
        <end position="51"/>
    </location>
</feature>
<protein>
    <submittedName>
        <fullName evidence="4">TetR family transcriptional regulator</fullName>
    </submittedName>
</protein>
<keyword evidence="1 2" id="KW-0238">DNA-binding</keyword>
<reference evidence="4 5" key="1">
    <citation type="submission" date="2014-09" db="EMBL/GenBank/DDBJ databases">
        <title>Genome sequence of Sinomonas sp. MUSC 117.</title>
        <authorList>
            <person name="Lee L.-H."/>
        </authorList>
    </citation>
    <scope>NUCLEOTIDE SEQUENCE [LARGE SCALE GENOMIC DNA]</scope>
    <source>
        <strain evidence="4 5">MUSC 117</strain>
    </source>
</reference>
<evidence type="ECO:0000313" key="5">
    <source>
        <dbReference type="Proteomes" id="UP000030982"/>
    </source>
</evidence>
<organism evidence="4 5">
    <name type="scientific">Sinomonas humi</name>
    <dbReference type="NCBI Taxonomy" id="1338436"/>
    <lineage>
        <taxon>Bacteria</taxon>
        <taxon>Bacillati</taxon>
        <taxon>Actinomycetota</taxon>
        <taxon>Actinomycetes</taxon>
        <taxon>Micrococcales</taxon>
        <taxon>Micrococcaceae</taxon>
        <taxon>Sinomonas</taxon>
    </lineage>
</organism>
<comment type="caution">
    <text evidence="2">Lacks conserved residue(s) required for the propagation of feature annotation.</text>
</comment>
<proteinExistence type="predicted"/>
<dbReference type="EMBL" id="JTDL01000011">
    <property type="protein sequence ID" value="KHL05512.1"/>
    <property type="molecule type" value="Genomic_DNA"/>
</dbReference>
<dbReference type="InterPro" id="IPR001647">
    <property type="entry name" value="HTH_TetR"/>
</dbReference>
<evidence type="ECO:0000259" key="3">
    <source>
        <dbReference type="PROSITE" id="PS50977"/>
    </source>
</evidence>